<dbReference type="EMBL" id="AGBA01000009">
    <property type="protein sequence ID" value="EGY78205.1"/>
    <property type="molecule type" value="Genomic_DNA"/>
</dbReference>
<proteinExistence type="predicted"/>
<protein>
    <submittedName>
        <fullName evidence="1">Uncharacterized protein</fullName>
    </submittedName>
</protein>
<keyword evidence="2" id="KW-1185">Reference proteome</keyword>
<reference evidence="1 2" key="1">
    <citation type="submission" date="2011-06" db="EMBL/GenBank/DDBJ databases">
        <authorList>
            <person name="Muzny D."/>
            <person name="Qin X."/>
            <person name="Deng J."/>
            <person name="Jiang H."/>
            <person name="Liu Y."/>
            <person name="Qu J."/>
            <person name="Song X.-Z."/>
            <person name="Zhang L."/>
            <person name="Thornton R."/>
            <person name="Coyle M."/>
            <person name="Francisco L."/>
            <person name="Jackson L."/>
            <person name="Javaid M."/>
            <person name="Korchina V."/>
            <person name="Kovar C."/>
            <person name="Mata R."/>
            <person name="Mathew T."/>
            <person name="Ngo R."/>
            <person name="Nguyen L."/>
            <person name="Nguyen N."/>
            <person name="Okwuonu G."/>
            <person name="Ongeri F."/>
            <person name="Pham C."/>
            <person name="Simmons D."/>
            <person name="Wilczek-Boney K."/>
            <person name="Hale W."/>
            <person name="Jakkamsetti A."/>
            <person name="Pham P."/>
            <person name="Ruth R."/>
            <person name="San Lucas F."/>
            <person name="Warren J."/>
            <person name="Zhang J."/>
            <person name="Zhao Z."/>
            <person name="Zhou C."/>
            <person name="Zhu D."/>
            <person name="Lee S."/>
            <person name="Bess C."/>
            <person name="Blankenburg K."/>
            <person name="Forbes L."/>
            <person name="Fu Q."/>
            <person name="Gubbala S."/>
            <person name="Hirani K."/>
            <person name="Jayaseelan J.C."/>
            <person name="Lara F."/>
            <person name="Munidasa M."/>
            <person name="Palculict T."/>
            <person name="Patil S."/>
            <person name="Pu L.-L."/>
            <person name="Saada N."/>
            <person name="Tang L."/>
            <person name="Weissenberger G."/>
            <person name="Zhu Y."/>
            <person name="Hemphill L."/>
            <person name="Shang Y."/>
            <person name="Youmans B."/>
            <person name="Ayvaz T."/>
            <person name="Ross M."/>
            <person name="Santibanez J."/>
            <person name="Aqrawi P."/>
            <person name="Gross S."/>
            <person name="Joshi V."/>
            <person name="Fowler G."/>
            <person name="Nazareth L."/>
            <person name="Reid J."/>
            <person name="Worley K."/>
            <person name="Petrosino J."/>
            <person name="Highlander S."/>
            <person name="Gibbs R."/>
        </authorList>
    </citation>
    <scope>NUCLEOTIDE SEQUENCE [LARGE SCALE GENOMIC DNA]</scope>
    <source>
        <strain evidence="1 2">ATCC 25577</strain>
    </source>
</reference>
<dbReference type="AlphaFoldDB" id="G4CW81"/>
<evidence type="ECO:0000313" key="2">
    <source>
        <dbReference type="Proteomes" id="UP000005332"/>
    </source>
</evidence>
<dbReference type="GeneID" id="29844181"/>
<dbReference type="PATRIC" id="fig|997355.3.peg.771"/>
<sequence>MILANATHSADQVIGRLDRWGTGGGAGSIKEQLHPAPLTVAGDIPVLCLDSRYSRHLNREGLYLMASALQRAATTKKSSSRRNDSVVV</sequence>
<dbReference type="HOGENOM" id="CLU_2466503_0_0_11"/>
<organism evidence="1 2">
    <name type="scientific">Cutibacterium avidum ATCC 25577</name>
    <dbReference type="NCBI Taxonomy" id="997355"/>
    <lineage>
        <taxon>Bacteria</taxon>
        <taxon>Bacillati</taxon>
        <taxon>Actinomycetota</taxon>
        <taxon>Actinomycetes</taxon>
        <taxon>Propionibacteriales</taxon>
        <taxon>Propionibacteriaceae</taxon>
        <taxon>Cutibacterium</taxon>
    </lineage>
</organism>
<evidence type="ECO:0000313" key="1">
    <source>
        <dbReference type="EMBL" id="EGY78205.1"/>
    </source>
</evidence>
<name>G4CW81_9ACTN</name>
<dbReference type="RefSeq" id="WP_004809611.1">
    <property type="nucleotide sequence ID" value="NZ_JH165054.1"/>
</dbReference>
<gene>
    <name evidence="1" type="ORF">HMPREF9153_0788</name>
</gene>
<accession>G4CW81</accession>
<comment type="caution">
    <text evidence="1">The sequence shown here is derived from an EMBL/GenBank/DDBJ whole genome shotgun (WGS) entry which is preliminary data.</text>
</comment>
<dbReference type="Proteomes" id="UP000005332">
    <property type="component" value="Unassembled WGS sequence"/>
</dbReference>